<evidence type="ECO:0000313" key="3">
    <source>
        <dbReference type="Proteomes" id="UP000635565"/>
    </source>
</evidence>
<dbReference type="Gene3D" id="2.130.10.10">
    <property type="entry name" value="YVTN repeat-like/Quinoprotein amine dehydrogenase"/>
    <property type="match status" value="1"/>
</dbReference>
<evidence type="ECO:0000259" key="1">
    <source>
        <dbReference type="Pfam" id="PF13360"/>
    </source>
</evidence>
<dbReference type="Gene3D" id="2.40.10.480">
    <property type="match status" value="1"/>
</dbReference>
<dbReference type="RefSeq" id="WP_201361027.1">
    <property type="nucleotide sequence ID" value="NZ_BNJJ01000003.1"/>
</dbReference>
<dbReference type="InterPro" id="IPR018391">
    <property type="entry name" value="PQQ_b-propeller_rpt"/>
</dbReference>
<gene>
    <name evidence="2" type="ORF">KSZ_13590</name>
</gene>
<dbReference type="Proteomes" id="UP000635565">
    <property type="component" value="Unassembled WGS sequence"/>
</dbReference>
<dbReference type="SMART" id="SM00564">
    <property type="entry name" value="PQQ"/>
    <property type="match status" value="2"/>
</dbReference>
<dbReference type="PANTHER" id="PTHR34512">
    <property type="entry name" value="CELL SURFACE PROTEIN"/>
    <property type="match status" value="1"/>
</dbReference>
<evidence type="ECO:0000313" key="2">
    <source>
        <dbReference type="EMBL" id="GHO83353.1"/>
    </source>
</evidence>
<comment type="caution">
    <text evidence="2">The sequence shown here is derived from an EMBL/GenBank/DDBJ whole genome shotgun (WGS) entry which is preliminary data.</text>
</comment>
<organism evidence="2 3">
    <name type="scientific">Dictyobacter formicarum</name>
    <dbReference type="NCBI Taxonomy" id="2778368"/>
    <lineage>
        <taxon>Bacteria</taxon>
        <taxon>Bacillati</taxon>
        <taxon>Chloroflexota</taxon>
        <taxon>Ktedonobacteria</taxon>
        <taxon>Ktedonobacterales</taxon>
        <taxon>Dictyobacteraceae</taxon>
        <taxon>Dictyobacter</taxon>
    </lineage>
</organism>
<protein>
    <recommendedName>
        <fullName evidence="1">Pyrrolo-quinoline quinone repeat domain-containing protein</fullName>
    </recommendedName>
</protein>
<sequence length="496" mass="52406">MFWEIMCACMLSAGCILLYTGWRTSRSRFQSSQYWLLSLLCLFALVLAGCDRGGETTQATSASSPPLTTKTSDALPSSSHAWDDWFTYHHDATHAGYLPATPDPQHLVRAWKTKLDGAVYAEPLVVKNHLIVATEGDTLYSLDPQTGKVGWQTNVGTPVQRSTLPCGNIDPLGITGTPVYDPDSGLIFAVAEISGPQHILVGINADSGKVQMRRVVDVGGMDPAVHQQRSALVISNGQVYIAYGGLAGDCGHYIGTVVAARTNGQGGLIFYRVPTSREGGIWTPPGPTIDRNGNVFVSVGNGEQTSGDWDHSDSVLRLSLQLKLVDAFAPQNWQKENSSDTDLGSMGPLLLPNNQIFVAGKSGKGYALHANALGGVGGQISETQICNGLAMGGGSVVGSQILVPCNDGVRRITVSSDGHVSIDWHVADMNLPPIVGGHTVYGLDTGGTLYAVDLASGRLRASISLSEEVPHFSTPTLSGRSLFIGTNDGVAAVSFS</sequence>
<feature type="domain" description="Pyrrolo-quinoline quinone repeat" evidence="1">
    <location>
        <begin position="110"/>
        <end position="242"/>
    </location>
</feature>
<dbReference type="InterPro" id="IPR015943">
    <property type="entry name" value="WD40/YVTN_repeat-like_dom_sf"/>
</dbReference>
<keyword evidence="3" id="KW-1185">Reference proteome</keyword>
<name>A0ABQ3VC17_9CHLR</name>
<dbReference type="InterPro" id="IPR011047">
    <property type="entry name" value="Quinoprotein_ADH-like_sf"/>
</dbReference>
<dbReference type="EMBL" id="BNJJ01000003">
    <property type="protein sequence ID" value="GHO83353.1"/>
    <property type="molecule type" value="Genomic_DNA"/>
</dbReference>
<dbReference type="InterPro" id="IPR002372">
    <property type="entry name" value="PQQ_rpt_dom"/>
</dbReference>
<accession>A0ABQ3VC17</accession>
<proteinExistence type="predicted"/>
<reference evidence="2 3" key="1">
    <citation type="journal article" date="2021" name="Int. J. Syst. Evol. Microbiol.">
        <title>Reticulibacter mediterranei gen. nov., sp. nov., within the new family Reticulibacteraceae fam. nov., and Ktedonospora formicarum gen. nov., sp. nov., Ktedonobacter robiniae sp. nov., Dictyobacter formicarum sp. nov. and Dictyobacter arantiisoli sp. nov., belonging to the class Ktedonobacteria.</title>
        <authorList>
            <person name="Yabe S."/>
            <person name="Zheng Y."/>
            <person name="Wang C.M."/>
            <person name="Sakai Y."/>
            <person name="Abe K."/>
            <person name="Yokota A."/>
            <person name="Donadio S."/>
            <person name="Cavaletti L."/>
            <person name="Monciardini P."/>
        </authorList>
    </citation>
    <scope>NUCLEOTIDE SEQUENCE [LARGE SCALE GENOMIC DNA]</scope>
    <source>
        <strain evidence="2 3">SOSP1-9</strain>
    </source>
</reference>
<dbReference type="SUPFAM" id="SSF50998">
    <property type="entry name" value="Quinoprotein alcohol dehydrogenase-like"/>
    <property type="match status" value="1"/>
</dbReference>
<dbReference type="PANTHER" id="PTHR34512:SF30">
    <property type="entry name" value="OUTER MEMBRANE PROTEIN ASSEMBLY FACTOR BAMB"/>
    <property type="match status" value="1"/>
</dbReference>
<dbReference type="Pfam" id="PF13360">
    <property type="entry name" value="PQQ_2"/>
    <property type="match status" value="1"/>
</dbReference>